<gene>
    <name evidence="1" type="ORF">EPI10_000554</name>
</gene>
<proteinExistence type="predicted"/>
<sequence>MRNTIQSLRHEDGRKTSDEGEMENIARNYFQNLFLLKGFGNTDHILFGIKICVSKEVNSKLIAKYMKEEVIVALKEMGPTKVFEDDGFLALFFQQFWHIVESDVVDFCLGVLKKACLWNLLIFTSDELREF</sequence>
<comment type="caution">
    <text evidence="1">The sequence shown here is derived from an EMBL/GenBank/DDBJ whole genome shotgun (WGS) entry which is preliminary data.</text>
</comment>
<name>A0A5B6V888_9ROSI</name>
<keyword evidence="1" id="KW-0808">Transferase</keyword>
<keyword evidence="1" id="KW-0695">RNA-directed DNA polymerase</keyword>
<reference evidence="2" key="1">
    <citation type="journal article" date="2019" name="Plant Biotechnol. J.">
        <title>Genome sequencing of the Australian wild diploid species Gossypium australe highlights disease resistance and delayed gland morphogenesis.</title>
        <authorList>
            <person name="Cai Y."/>
            <person name="Cai X."/>
            <person name="Wang Q."/>
            <person name="Wang P."/>
            <person name="Zhang Y."/>
            <person name="Cai C."/>
            <person name="Xu Y."/>
            <person name="Wang K."/>
            <person name="Zhou Z."/>
            <person name="Wang C."/>
            <person name="Geng S."/>
            <person name="Li B."/>
            <person name="Dong Q."/>
            <person name="Hou Y."/>
            <person name="Wang H."/>
            <person name="Ai P."/>
            <person name="Liu Z."/>
            <person name="Yi F."/>
            <person name="Sun M."/>
            <person name="An G."/>
            <person name="Cheng J."/>
            <person name="Zhang Y."/>
            <person name="Shi Q."/>
            <person name="Xie Y."/>
            <person name="Shi X."/>
            <person name="Chang Y."/>
            <person name="Huang F."/>
            <person name="Chen Y."/>
            <person name="Hong S."/>
            <person name="Mi L."/>
            <person name="Sun Q."/>
            <person name="Zhang L."/>
            <person name="Zhou B."/>
            <person name="Peng R."/>
            <person name="Zhang X."/>
            <person name="Liu F."/>
        </authorList>
    </citation>
    <scope>NUCLEOTIDE SEQUENCE [LARGE SCALE GENOMIC DNA]</scope>
    <source>
        <strain evidence="2">cv. PA1801</strain>
    </source>
</reference>
<dbReference type="Proteomes" id="UP000325315">
    <property type="component" value="Unassembled WGS sequence"/>
</dbReference>
<dbReference type="GO" id="GO:0003964">
    <property type="term" value="F:RNA-directed DNA polymerase activity"/>
    <property type="evidence" value="ECO:0007669"/>
    <property type="project" value="UniProtKB-KW"/>
</dbReference>
<evidence type="ECO:0000313" key="2">
    <source>
        <dbReference type="Proteomes" id="UP000325315"/>
    </source>
</evidence>
<protein>
    <submittedName>
        <fullName evidence="1">Reverse transcriptase</fullName>
    </submittedName>
</protein>
<dbReference type="AlphaFoldDB" id="A0A5B6V888"/>
<accession>A0A5B6V888</accession>
<dbReference type="EMBL" id="SMMG02000007">
    <property type="protein sequence ID" value="KAA3465378.1"/>
    <property type="molecule type" value="Genomic_DNA"/>
</dbReference>
<evidence type="ECO:0000313" key="1">
    <source>
        <dbReference type="EMBL" id="KAA3465378.1"/>
    </source>
</evidence>
<keyword evidence="2" id="KW-1185">Reference proteome</keyword>
<keyword evidence="1" id="KW-0548">Nucleotidyltransferase</keyword>
<dbReference type="OrthoDB" id="1741569at2759"/>
<organism evidence="1 2">
    <name type="scientific">Gossypium australe</name>
    <dbReference type="NCBI Taxonomy" id="47621"/>
    <lineage>
        <taxon>Eukaryota</taxon>
        <taxon>Viridiplantae</taxon>
        <taxon>Streptophyta</taxon>
        <taxon>Embryophyta</taxon>
        <taxon>Tracheophyta</taxon>
        <taxon>Spermatophyta</taxon>
        <taxon>Magnoliopsida</taxon>
        <taxon>eudicotyledons</taxon>
        <taxon>Gunneridae</taxon>
        <taxon>Pentapetalae</taxon>
        <taxon>rosids</taxon>
        <taxon>malvids</taxon>
        <taxon>Malvales</taxon>
        <taxon>Malvaceae</taxon>
        <taxon>Malvoideae</taxon>
        <taxon>Gossypium</taxon>
    </lineage>
</organism>